<keyword evidence="1" id="KW-0409">Iron storage</keyword>
<dbReference type="AlphaFoldDB" id="Q97CR2"/>
<dbReference type="Gene3D" id="6.10.140.1960">
    <property type="match status" value="1"/>
</dbReference>
<evidence type="ECO:0000313" key="5">
    <source>
        <dbReference type="Proteomes" id="UP000001017"/>
    </source>
</evidence>
<evidence type="ECO:0000256" key="3">
    <source>
        <dbReference type="ARBA" id="ARBA00023004"/>
    </source>
</evidence>
<organism evidence="4 5">
    <name type="scientific">Thermoplasma volcanium (strain ATCC 51530 / DSM 4299 / JCM 9571 / NBRC 15438 / GSS1)</name>
    <dbReference type="NCBI Taxonomy" id="273116"/>
    <lineage>
        <taxon>Archaea</taxon>
        <taxon>Methanobacteriati</taxon>
        <taxon>Thermoplasmatota</taxon>
        <taxon>Thermoplasmata</taxon>
        <taxon>Thermoplasmatales</taxon>
        <taxon>Thermoplasmataceae</taxon>
        <taxon>Thermoplasma</taxon>
    </lineage>
</organism>
<reference evidence="4 5" key="1">
    <citation type="journal article" date="1999" name="Proc. Jpn. Acad.">
        <title>Determination of the complete genomic DNA sequence of Thermoplasma volvanium GSS1.</title>
        <authorList>
            <person name="Kawashima T."/>
            <person name="Yamamoto Y."/>
            <person name="Aramaki H."/>
            <person name="Nunoshiba T."/>
            <person name="Kawamoto T."/>
            <person name="Watanabe K."/>
            <person name="Yamazaki M."/>
            <person name="Kanehori K."/>
            <person name="Amano N."/>
            <person name="Ohya Y."/>
            <person name="Makino K."/>
            <person name="Suzuki M."/>
        </authorList>
    </citation>
    <scope>NUCLEOTIDE SEQUENCE [LARGE SCALE GENOMIC DNA]</scope>
    <source>
        <strain evidence="5">ATCC 51530 / DSM 4299 / JCM 9571 / NBRC 15438 / GSS1</strain>
    </source>
</reference>
<dbReference type="HOGENOM" id="CLU_161402_1_0_2"/>
<gene>
    <name evidence="4" type="ORF">TVG0044090</name>
</gene>
<reference evidence="4 5" key="2">
    <citation type="journal article" date="2000" name="Proc. Natl. Acad. Sci. U.S.A.">
        <title>Archaeal adaptation to higher temperatures revealed by genomic sequence of Thermoplasma volcanium.</title>
        <authorList>
            <person name="Kawashima T."/>
            <person name="Amano N."/>
            <person name="Koike H."/>
            <person name="Makino S."/>
            <person name="Higuchi S."/>
            <person name="Kawashima-Ohya Y."/>
            <person name="Watanabe K."/>
            <person name="Yamazaki M."/>
            <person name="Kanehori K."/>
            <person name="Kawamoto T."/>
            <person name="Nunoshiba T."/>
            <person name="Yamamoto Y."/>
            <person name="Aramaki H."/>
            <person name="Makino K."/>
            <person name="Suzuki M."/>
        </authorList>
    </citation>
    <scope>NUCLEOTIDE SEQUENCE [LARGE SCALE GENOMIC DNA]</scope>
    <source>
        <strain evidence="5">ATCC 51530 / DSM 4299 / JCM 9571 / NBRC 15438 / GSS1</strain>
    </source>
</reference>
<dbReference type="InterPro" id="IPR009078">
    <property type="entry name" value="Ferritin-like_SF"/>
</dbReference>
<protein>
    <submittedName>
        <fullName evidence="4">Uncharacterized protein</fullName>
    </submittedName>
</protein>
<evidence type="ECO:0000256" key="2">
    <source>
        <dbReference type="ARBA" id="ARBA00022723"/>
    </source>
</evidence>
<dbReference type="Pfam" id="PF22277">
    <property type="entry name" value="EncFtn-like"/>
    <property type="match status" value="1"/>
</dbReference>
<name>Q97CR2_THEVO</name>
<accession>Q97CR2</accession>
<keyword evidence="2" id="KW-0479">Metal-binding</keyword>
<evidence type="ECO:0000256" key="1">
    <source>
        <dbReference type="ARBA" id="ARBA00022434"/>
    </source>
</evidence>
<dbReference type="eggNOG" id="arCOG03350">
    <property type="taxonomic scope" value="Archaea"/>
</dbReference>
<dbReference type="PaxDb" id="273116-14324253"/>
<evidence type="ECO:0000313" key="4">
    <source>
        <dbReference type="EMBL" id="BAB59181.1"/>
    </source>
</evidence>
<dbReference type="GO" id="GO:0046872">
    <property type="term" value="F:metal ion binding"/>
    <property type="evidence" value="ECO:0007669"/>
    <property type="project" value="UniProtKB-KW"/>
</dbReference>
<dbReference type="InterPro" id="IPR054581">
    <property type="entry name" value="EncFtn-like"/>
</dbReference>
<dbReference type="EMBL" id="BA000011">
    <property type="protein sequence ID" value="BAB59181.1"/>
    <property type="molecule type" value="Genomic_DNA"/>
</dbReference>
<keyword evidence="3" id="KW-0408">Iron</keyword>
<dbReference type="PhylomeDB" id="Q97CR2"/>
<keyword evidence="5" id="KW-1185">Reference proteome</keyword>
<dbReference type="GO" id="GO:0006879">
    <property type="term" value="P:intracellular iron ion homeostasis"/>
    <property type="evidence" value="ECO:0007669"/>
    <property type="project" value="UniProtKB-KW"/>
</dbReference>
<sequence length="115" mass="13821">MILCYLSRLRKCIILTSHCFNMPRYESGEDLSERIKDLSRARQSLIEEIEAMMFYDERADATKDEDLKYIMEHNRDDEKEHAALLLEWIRRHDPAMDKELHEILFSNKKMKELGD</sequence>
<proteinExistence type="predicted"/>
<dbReference type="KEGG" id="tvo:TVG0044090"/>
<dbReference type="SUPFAM" id="SSF47240">
    <property type="entry name" value="Ferritin-like"/>
    <property type="match status" value="1"/>
</dbReference>
<dbReference type="Proteomes" id="UP000001017">
    <property type="component" value="Chromosome"/>
</dbReference>